<keyword evidence="4" id="KW-1133">Transmembrane helix</keyword>
<evidence type="ECO:0000256" key="5">
    <source>
        <dbReference type="SAM" id="SignalP"/>
    </source>
</evidence>
<keyword evidence="8" id="KW-1185">Reference proteome</keyword>
<dbReference type="SMART" id="SM00192">
    <property type="entry name" value="LDLa"/>
    <property type="match status" value="1"/>
</dbReference>
<dbReference type="InterPro" id="IPR002172">
    <property type="entry name" value="LDrepeatLR_classA_rpt"/>
</dbReference>
<dbReference type="EMBL" id="VIIS01000742">
    <property type="protein sequence ID" value="KAF0305547.1"/>
    <property type="molecule type" value="Genomic_DNA"/>
</dbReference>
<name>A0A6A4WDZ3_AMPAM</name>
<dbReference type="EMBL" id="VIIS01000742">
    <property type="protein sequence ID" value="KAF0305546.1"/>
    <property type="molecule type" value="Genomic_DNA"/>
</dbReference>
<dbReference type="PROSITE" id="PS50068">
    <property type="entry name" value="LDLRA_2"/>
    <property type="match status" value="1"/>
</dbReference>
<feature type="compositionally biased region" description="Polar residues" evidence="3">
    <location>
        <begin position="365"/>
        <end position="378"/>
    </location>
</feature>
<keyword evidence="4" id="KW-0812">Transmembrane</keyword>
<reference evidence="7 8" key="1">
    <citation type="submission" date="2019-07" db="EMBL/GenBank/DDBJ databases">
        <title>Draft genome assembly of a fouling barnacle, Amphibalanus amphitrite (Darwin, 1854): The first reference genome for Thecostraca.</title>
        <authorList>
            <person name="Kim W."/>
        </authorList>
    </citation>
    <scope>NUCLEOTIDE SEQUENCE [LARGE SCALE GENOMIC DNA]</scope>
    <source>
        <strain evidence="7">SNU_AA5</strain>
        <tissue evidence="7">Soma without cirri and trophi</tissue>
    </source>
</reference>
<comment type="caution">
    <text evidence="7">The sequence shown here is derived from an EMBL/GenBank/DDBJ whole genome shotgun (WGS) entry which is preliminary data.</text>
</comment>
<keyword evidence="7" id="KW-0675">Receptor</keyword>
<feature type="signal peptide" evidence="5">
    <location>
        <begin position="1"/>
        <end position="26"/>
    </location>
</feature>
<evidence type="ECO:0000256" key="3">
    <source>
        <dbReference type="SAM" id="MobiDB-lite"/>
    </source>
</evidence>
<dbReference type="OrthoDB" id="2019384at2759"/>
<evidence type="ECO:0000313" key="8">
    <source>
        <dbReference type="Proteomes" id="UP000440578"/>
    </source>
</evidence>
<proteinExistence type="predicted"/>
<dbReference type="AlphaFoldDB" id="A0A6A4WDZ3"/>
<organism evidence="7 8">
    <name type="scientific">Amphibalanus amphitrite</name>
    <name type="common">Striped barnacle</name>
    <name type="synonym">Balanus amphitrite</name>
    <dbReference type="NCBI Taxonomy" id="1232801"/>
    <lineage>
        <taxon>Eukaryota</taxon>
        <taxon>Metazoa</taxon>
        <taxon>Ecdysozoa</taxon>
        <taxon>Arthropoda</taxon>
        <taxon>Crustacea</taxon>
        <taxon>Multicrustacea</taxon>
        <taxon>Cirripedia</taxon>
        <taxon>Thoracica</taxon>
        <taxon>Thoracicalcarea</taxon>
        <taxon>Balanomorpha</taxon>
        <taxon>Balanoidea</taxon>
        <taxon>Balanidae</taxon>
        <taxon>Amphibalaninae</taxon>
        <taxon>Amphibalanus</taxon>
    </lineage>
</organism>
<comment type="caution">
    <text evidence="2">Lacks conserved residue(s) required for the propagation of feature annotation.</text>
</comment>
<dbReference type="SUPFAM" id="SSF57424">
    <property type="entry name" value="LDL receptor-like module"/>
    <property type="match status" value="1"/>
</dbReference>
<protein>
    <submittedName>
        <fullName evidence="7">Low-density lipoprotein receptor class A domain-containing protein 3</fullName>
    </submittedName>
</protein>
<keyword evidence="4" id="KW-0472">Membrane</keyword>
<dbReference type="InterPro" id="IPR036179">
    <property type="entry name" value="Ig-like_dom_sf"/>
</dbReference>
<evidence type="ECO:0000313" key="7">
    <source>
        <dbReference type="EMBL" id="KAF0305546.1"/>
    </source>
</evidence>
<feature type="chain" id="PRO_5033526082" evidence="5">
    <location>
        <begin position="27"/>
        <end position="404"/>
    </location>
</feature>
<dbReference type="InterPro" id="IPR013783">
    <property type="entry name" value="Ig-like_fold"/>
</dbReference>
<dbReference type="Proteomes" id="UP000440578">
    <property type="component" value="Unassembled WGS sequence"/>
</dbReference>
<dbReference type="Pfam" id="PF00057">
    <property type="entry name" value="Ldl_recept_a"/>
    <property type="match status" value="1"/>
</dbReference>
<evidence type="ECO:0000256" key="1">
    <source>
        <dbReference type="ARBA" id="ARBA00023157"/>
    </source>
</evidence>
<keyword evidence="7" id="KW-0449">Lipoprotein</keyword>
<accession>A0A6A4WDZ3</accession>
<sequence length="404" mass="43093">MATPLAAAAGPALLMLQLLAATSGYADESSESPPPSGLPPLDTSIRDEQAMQVDGKTIVRDLGSTLNLTCRLNWTGQQQTLHAVPKIAWYLPTSDQPERIRKERLEGGLRLSVTNLLSHDSGNFSCETQLADETIVLKSFILYVRPPGCSDGQFQCQGLCINRVFVCDGKADCPDGLDEMLETCGKYRPHDLDKTRPRHDDQSGAYDRTYLETAIYTIIGCAVAFILIVSIMIVAFCRVHLRQSARLSSYSHMRAARAAAAHPPLADFDHLMMAGGGAHFPAYYGGGPGHMMVTYNINNGVQVMPLISPPSYSEAVQGQVGGSLETHRAAAAAPSAGAPQPNAGPPPPYASRETLAEPSPAYAGSENNNGDINGNSVSEAAEAPAPPRQPRPAAPVEEHVPKTP</sequence>
<keyword evidence="1" id="KW-1015">Disulfide bond</keyword>
<evidence type="ECO:0000259" key="6">
    <source>
        <dbReference type="PROSITE" id="PS50835"/>
    </source>
</evidence>
<keyword evidence="5" id="KW-0732">Signal</keyword>
<feature type="compositionally biased region" description="Pro residues" evidence="3">
    <location>
        <begin position="384"/>
        <end position="393"/>
    </location>
</feature>
<dbReference type="SUPFAM" id="SSF48726">
    <property type="entry name" value="Immunoglobulin"/>
    <property type="match status" value="1"/>
</dbReference>
<feature type="domain" description="Ig-like" evidence="6">
    <location>
        <begin position="39"/>
        <end position="136"/>
    </location>
</feature>
<feature type="transmembrane region" description="Helical" evidence="4">
    <location>
        <begin position="214"/>
        <end position="237"/>
    </location>
</feature>
<dbReference type="Gene3D" id="2.40.128.620">
    <property type="match status" value="1"/>
</dbReference>
<dbReference type="EMBL" id="VIIS01000742">
    <property type="protein sequence ID" value="KAF0305548.1"/>
    <property type="molecule type" value="Genomic_DNA"/>
</dbReference>
<dbReference type="Gene3D" id="2.60.40.10">
    <property type="entry name" value="Immunoglobulins"/>
    <property type="match status" value="1"/>
</dbReference>
<dbReference type="CDD" id="cd00112">
    <property type="entry name" value="LDLa"/>
    <property type="match status" value="1"/>
</dbReference>
<feature type="compositionally biased region" description="Low complexity" evidence="3">
    <location>
        <begin position="329"/>
        <end position="341"/>
    </location>
</feature>
<dbReference type="InterPro" id="IPR036055">
    <property type="entry name" value="LDL_receptor-like_sf"/>
</dbReference>
<evidence type="ECO:0000256" key="4">
    <source>
        <dbReference type="SAM" id="Phobius"/>
    </source>
</evidence>
<dbReference type="PROSITE" id="PS50835">
    <property type="entry name" value="IG_LIKE"/>
    <property type="match status" value="1"/>
</dbReference>
<gene>
    <name evidence="7" type="primary">ldlrad3_3</name>
    <name evidence="7" type="ORF">FJT64_022799</name>
</gene>
<dbReference type="InterPro" id="IPR007110">
    <property type="entry name" value="Ig-like_dom"/>
</dbReference>
<feature type="region of interest" description="Disordered" evidence="3">
    <location>
        <begin position="315"/>
        <end position="404"/>
    </location>
</feature>
<evidence type="ECO:0000256" key="2">
    <source>
        <dbReference type="PROSITE-ProRule" id="PRU00124"/>
    </source>
</evidence>